<evidence type="ECO:0000256" key="12">
    <source>
        <dbReference type="PIRSR" id="PIRSR006621-1"/>
    </source>
</evidence>
<evidence type="ECO:0000256" key="6">
    <source>
        <dbReference type="ARBA" id="ARBA00022857"/>
    </source>
</evidence>
<comment type="similarity">
    <text evidence="11">Belongs to the dus family.</text>
</comment>
<evidence type="ECO:0000256" key="2">
    <source>
        <dbReference type="ARBA" id="ARBA00022555"/>
    </source>
</evidence>
<evidence type="ECO:0000256" key="9">
    <source>
        <dbReference type="ARBA" id="ARBA00048205"/>
    </source>
</evidence>
<comment type="cofactor">
    <cofactor evidence="11 13">
        <name>FMN</name>
        <dbReference type="ChEBI" id="CHEBI:58210"/>
    </cofactor>
</comment>
<evidence type="ECO:0000256" key="7">
    <source>
        <dbReference type="ARBA" id="ARBA00022884"/>
    </source>
</evidence>
<dbReference type="InterPro" id="IPR035587">
    <property type="entry name" value="DUS-like_FMN-bd"/>
</dbReference>
<dbReference type="EMBL" id="CP001698">
    <property type="protein sequence ID" value="ADN02800.1"/>
    <property type="molecule type" value="Genomic_DNA"/>
</dbReference>
<dbReference type="GO" id="GO:0000049">
    <property type="term" value="F:tRNA binding"/>
    <property type="evidence" value="ECO:0007669"/>
    <property type="project" value="UniProtKB-KW"/>
</dbReference>
<sequence length="333" mass="36463">MNGHTRTEPLRIGDRLIPGNLFLAPLAGVSDLPFREVCISFGASMTYTEMVSAEGIVYHTGKTFSLVQRGPEERFWGIQLFSSRPDMLARAVEVLSPLAPTLFDLNCGCPVPKVVKTGAGAALMRDPERVYAMVKAMRQASPVPVTVKIRSGWDEHSLTYREVAQAAFEAGAGAVCLHPRTRAQGYAGAARWEHIADLKARHPSHPIIASGDILSPEAARAVVEETGCDAVLVARGALGAPWIFRQIRDLQEKGGYAPISLRERVETMRAHLERAIAYKGEGIACREMRKHMGWYVKGLPGAARVRERLVRASTREAYLAILAELLPDGESVR</sequence>
<comment type="function">
    <text evidence="1 11">Catalyzes the synthesis of 5,6-dihydrouridine (D), a modified base found in the D-loop of most tRNAs, via the reduction of the C5-C6 double bond in target uridines.</text>
</comment>
<keyword evidence="5 11" id="KW-0819">tRNA processing</keyword>
<keyword evidence="8 11" id="KW-0560">Oxidoreductase</keyword>
<dbReference type="Gene3D" id="3.20.20.70">
    <property type="entry name" value="Aldolase class I"/>
    <property type="match status" value="1"/>
</dbReference>
<reference evidence="15 16" key="2">
    <citation type="journal article" date="2010" name="J. Bacteriol.">
        <title>Genome sequence of the polysaccharide-degrading, thermophilic anaerobe Spirochaeta thermophila DSM 6192.</title>
        <authorList>
            <person name="Angelov A."/>
            <person name="Liebl S."/>
            <person name="Ballschmiter M."/>
            <person name="Bomeke M."/>
            <person name="Lehmann R."/>
            <person name="Liesegang H."/>
            <person name="Daniel R."/>
            <person name="Liebl W."/>
        </authorList>
    </citation>
    <scope>NUCLEOTIDE SEQUENCE [LARGE SCALE GENOMIC DNA]</scope>
    <source>
        <strain evidence="16">ATCC 49972 / DSM 6192 / RI 19.B1</strain>
    </source>
</reference>
<evidence type="ECO:0000256" key="8">
    <source>
        <dbReference type="ARBA" id="ARBA00023002"/>
    </source>
</evidence>
<dbReference type="PIRSF" id="PIRSF006621">
    <property type="entry name" value="Dus"/>
    <property type="match status" value="1"/>
</dbReference>
<evidence type="ECO:0000313" key="16">
    <source>
        <dbReference type="Proteomes" id="UP000001296"/>
    </source>
</evidence>
<evidence type="ECO:0000256" key="4">
    <source>
        <dbReference type="ARBA" id="ARBA00022643"/>
    </source>
</evidence>
<evidence type="ECO:0000256" key="3">
    <source>
        <dbReference type="ARBA" id="ARBA00022630"/>
    </source>
</evidence>
<feature type="domain" description="DUS-like FMN-binding" evidence="14">
    <location>
        <begin position="23"/>
        <end position="318"/>
    </location>
</feature>
<keyword evidence="4 11" id="KW-0288">FMN</keyword>
<dbReference type="InterPro" id="IPR024036">
    <property type="entry name" value="tRNA-dHydroUridine_Synthase_C"/>
</dbReference>
<name>E0RPL8_WINT6</name>
<dbReference type="GO" id="GO:0050660">
    <property type="term" value="F:flavin adenine dinucleotide binding"/>
    <property type="evidence" value="ECO:0007669"/>
    <property type="project" value="InterPro"/>
</dbReference>
<dbReference type="AlphaFoldDB" id="E0RPL8"/>
<dbReference type="NCBIfam" id="TIGR00737">
    <property type="entry name" value="nifR3_yhdG"/>
    <property type="match status" value="1"/>
</dbReference>
<keyword evidence="2" id="KW-0820">tRNA-binding</keyword>
<dbReference type="SUPFAM" id="SSF51395">
    <property type="entry name" value="FMN-linked oxidoreductases"/>
    <property type="match status" value="1"/>
</dbReference>
<accession>E0RPL8</accession>
<evidence type="ECO:0000256" key="1">
    <source>
        <dbReference type="ARBA" id="ARBA00002790"/>
    </source>
</evidence>
<dbReference type="GO" id="GO:0017150">
    <property type="term" value="F:tRNA dihydrouridine synthase activity"/>
    <property type="evidence" value="ECO:0007669"/>
    <property type="project" value="InterPro"/>
</dbReference>
<proteinExistence type="inferred from homology"/>
<dbReference type="KEGG" id="sta:STHERM_c18650"/>
<feature type="active site" description="Proton donor" evidence="12">
    <location>
        <position position="109"/>
    </location>
</feature>
<feature type="binding site" evidence="13">
    <location>
        <position position="178"/>
    </location>
    <ligand>
        <name>FMN</name>
        <dbReference type="ChEBI" id="CHEBI:58210"/>
    </ligand>
</feature>
<dbReference type="EC" id="1.3.1.-" evidence="11"/>
<dbReference type="Proteomes" id="UP000001296">
    <property type="component" value="Chromosome"/>
</dbReference>
<feature type="binding site" evidence="13">
    <location>
        <position position="79"/>
    </location>
    <ligand>
        <name>FMN</name>
        <dbReference type="ChEBI" id="CHEBI:58210"/>
    </ligand>
</feature>
<comment type="catalytic activity">
    <reaction evidence="9">
        <text>a 5,6-dihydrouridine in tRNA + NADP(+) = a uridine in tRNA + NADPH + H(+)</text>
        <dbReference type="Rhea" id="RHEA:23624"/>
        <dbReference type="Rhea" id="RHEA-COMP:13339"/>
        <dbReference type="Rhea" id="RHEA-COMP:13887"/>
        <dbReference type="ChEBI" id="CHEBI:15378"/>
        <dbReference type="ChEBI" id="CHEBI:57783"/>
        <dbReference type="ChEBI" id="CHEBI:58349"/>
        <dbReference type="ChEBI" id="CHEBI:65315"/>
        <dbReference type="ChEBI" id="CHEBI:74443"/>
    </reaction>
</comment>
<keyword evidence="6" id="KW-0521">NADP</keyword>
<dbReference type="PANTHER" id="PTHR45846:SF1">
    <property type="entry name" value="TRNA-DIHYDROURIDINE(47) SYNTHASE [NAD(P)(+)]-LIKE"/>
    <property type="match status" value="1"/>
</dbReference>
<evidence type="ECO:0000256" key="5">
    <source>
        <dbReference type="ARBA" id="ARBA00022694"/>
    </source>
</evidence>
<keyword evidence="13" id="KW-0547">Nucleotide-binding</keyword>
<dbReference type="CDD" id="cd02801">
    <property type="entry name" value="DUS_like_FMN"/>
    <property type="match status" value="1"/>
</dbReference>
<evidence type="ECO:0000256" key="13">
    <source>
        <dbReference type="PIRSR" id="PIRSR006621-2"/>
    </source>
</evidence>
<evidence type="ECO:0000313" key="15">
    <source>
        <dbReference type="EMBL" id="ADN02800.1"/>
    </source>
</evidence>
<dbReference type="InterPro" id="IPR001269">
    <property type="entry name" value="DUS_fam"/>
</dbReference>
<evidence type="ECO:0000256" key="10">
    <source>
        <dbReference type="ARBA" id="ARBA00048802"/>
    </source>
</evidence>
<organism evidence="15 16">
    <name type="scientific">Winmispira thermophila (strain ATCC 49972 / DSM 6192 / RI 19.B1)</name>
    <name type="common">Spirochaeta thermophila</name>
    <dbReference type="NCBI Taxonomy" id="665571"/>
    <lineage>
        <taxon>Bacteria</taxon>
        <taxon>Pseudomonadati</taxon>
        <taxon>Spirochaetota</taxon>
        <taxon>Spirochaetia</taxon>
        <taxon>Winmispirales</taxon>
        <taxon>Winmispiraceae</taxon>
        <taxon>Winmispira</taxon>
    </lineage>
</organism>
<dbReference type="Pfam" id="PF01207">
    <property type="entry name" value="Dus"/>
    <property type="match status" value="1"/>
</dbReference>
<dbReference type="eggNOG" id="COG0042">
    <property type="taxonomic scope" value="Bacteria"/>
</dbReference>
<dbReference type="InterPro" id="IPR004652">
    <property type="entry name" value="DusB-like"/>
</dbReference>
<feature type="binding site" evidence="13">
    <location>
        <begin position="234"/>
        <end position="235"/>
    </location>
    <ligand>
        <name>FMN</name>
        <dbReference type="ChEBI" id="CHEBI:58210"/>
    </ligand>
</feature>
<evidence type="ECO:0000259" key="14">
    <source>
        <dbReference type="Pfam" id="PF01207"/>
    </source>
</evidence>
<gene>
    <name evidence="15" type="ordered locus">STHERM_c18650</name>
</gene>
<comment type="catalytic activity">
    <reaction evidence="10">
        <text>a 5,6-dihydrouridine in tRNA + NAD(+) = a uridine in tRNA + NADH + H(+)</text>
        <dbReference type="Rhea" id="RHEA:54452"/>
        <dbReference type="Rhea" id="RHEA-COMP:13339"/>
        <dbReference type="Rhea" id="RHEA-COMP:13887"/>
        <dbReference type="ChEBI" id="CHEBI:15378"/>
        <dbReference type="ChEBI" id="CHEBI:57540"/>
        <dbReference type="ChEBI" id="CHEBI:57945"/>
        <dbReference type="ChEBI" id="CHEBI:65315"/>
        <dbReference type="ChEBI" id="CHEBI:74443"/>
    </reaction>
</comment>
<dbReference type="Gene3D" id="1.10.1200.80">
    <property type="entry name" value="Putative flavin oxidoreducatase, domain 2"/>
    <property type="match status" value="1"/>
</dbReference>
<evidence type="ECO:0000256" key="11">
    <source>
        <dbReference type="PIRNR" id="PIRNR006621"/>
    </source>
</evidence>
<dbReference type="RefSeq" id="WP_013314639.1">
    <property type="nucleotide sequence ID" value="NC_014484.1"/>
</dbReference>
<protein>
    <recommendedName>
        <fullName evidence="11">tRNA-dihydrouridine synthase</fullName>
        <ecNumber evidence="11">1.3.1.-</ecNumber>
    </recommendedName>
</protein>
<dbReference type="InterPro" id="IPR013785">
    <property type="entry name" value="Aldolase_TIM"/>
</dbReference>
<reference key="1">
    <citation type="submission" date="2009-08" db="EMBL/GenBank/DDBJ databases">
        <title>The genome sequence of Spirochaeta thermophila DSM6192.</title>
        <authorList>
            <person name="Angelov A."/>
            <person name="Mientus M."/>
            <person name="Wittenberg S."/>
            <person name="Lehmann R."/>
            <person name="Liesegang H."/>
            <person name="Daniel R."/>
            <person name="Liebl W."/>
        </authorList>
    </citation>
    <scope>NUCLEOTIDE SEQUENCE</scope>
    <source>
        <strain>DSM 6192</strain>
    </source>
</reference>
<keyword evidence="3 11" id="KW-0285">Flavoprotein</keyword>
<dbReference type="HOGENOM" id="CLU_013299_0_3_12"/>
<feature type="binding site" evidence="13">
    <location>
        <position position="148"/>
    </location>
    <ligand>
        <name>FMN</name>
        <dbReference type="ChEBI" id="CHEBI:58210"/>
    </ligand>
</feature>
<dbReference type="PaxDb" id="665571-STHERM_c18650"/>
<keyword evidence="7" id="KW-0694">RNA-binding</keyword>
<dbReference type="PANTHER" id="PTHR45846">
    <property type="entry name" value="TRNA-DIHYDROURIDINE(47) SYNTHASE [NAD(P)(+)]-LIKE"/>
    <property type="match status" value="1"/>
</dbReference>